<dbReference type="Proteomes" id="UP000257030">
    <property type="component" value="Unassembled WGS sequence"/>
</dbReference>
<reference evidence="2 3" key="1">
    <citation type="journal article" date="2010" name="Syst. Appl. Microbiol.">
        <title>Four new species of Chryseobacterium from the rhizosphere of coastal sand dune plants, Chryseobacterium elymi sp. nov., Chryseobacterium hagamense sp. nov., Chryseobacterium lathyri sp. nov. and Chryseobacterium rhizosphaerae sp. nov.</title>
        <authorList>
            <person name="Cho S.H."/>
            <person name="Lee K.S."/>
            <person name="Shin D.S."/>
            <person name="Han J.H."/>
            <person name="Park K.S."/>
            <person name="Lee C.H."/>
            <person name="Park K.H."/>
            <person name="Kim S.B."/>
        </authorList>
    </citation>
    <scope>NUCLEOTIDE SEQUENCE [LARGE SCALE GENOMIC DNA]</scope>
    <source>
        <strain evidence="2 3">KCTC 22547</strain>
    </source>
</reference>
<dbReference type="AlphaFoldDB" id="A0A3D9DNS7"/>
<evidence type="ECO:0008006" key="4">
    <source>
        <dbReference type="Google" id="ProtNLM"/>
    </source>
</evidence>
<keyword evidence="3" id="KW-1185">Reference proteome</keyword>
<dbReference type="NCBIfam" id="TIGR04183">
    <property type="entry name" value="Por_Secre_tail"/>
    <property type="match status" value="1"/>
</dbReference>
<organism evidence="2 3">
    <name type="scientific">Chryseobacterium elymi</name>
    <dbReference type="NCBI Taxonomy" id="395936"/>
    <lineage>
        <taxon>Bacteria</taxon>
        <taxon>Pseudomonadati</taxon>
        <taxon>Bacteroidota</taxon>
        <taxon>Flavobacteriia</taxon>
        <taxon>Flavobacteriales</taxon>
        <taxon>Weeksellaceae</taxon>
        <taxon>Chryseobacterium group</taxon>
        <taxon>Chryseobacterium</taxon>
    </lineage>
</organism>
<keyword evidence="1" id="KW-0732">Signal</keyword>
<accession>A0A3D9DNS7</accession>
<dbReference type="InterPro" id="IPR026444">
    <property type="entry name" value="Secre_tail"/>
</dbReference>
<evidence type="ECO:0000256" key="1">
    <source>
        <dbReference type="ARBA" id="ARBA00022729"/>
    </source>
</evidence>
<protein>
    <recommendedName>
        <fullName evidence="4">Secretion system C-terminal sorting domain-containing protein</fullName>
    </recommendedName>
</protein>
<sequence>MLRTLNVSNLEKGTYILKYTENGMVSNKKVIKE</sequence>
<comment type="caution">
    <text evidence="2">The sequence shown here is derived from an EMBL/GenBank/DDBJ whole genome shotgun (WGS) entry which is preliminary data.</text>
</comment>
<dbReference type="EMBL" id="QNUH01000004">
    <property type="protein sequence ID" value="REC79556.1"/>
    <property type="molecule type" value="Genomic_DNA"/>
</dbReference>
<proteinExistence type="predicted"/>
<dbReference type="RefSeq" id="WP_116011372.1">
    <property type="nucleotide sequence ID" value="NZ_QNUH01000004.1"/>
</dbReference>
<gene>
    <name evidence="2" type="ORF">DRF60_06285</name>
</gene>
<evidence type="ECO:0000313" key="3">
    <source>
        <dbReference type="Proteomes" id="UP000257030"/>
    </source>
</evidence>
<name>A0A3D9DNS7_9FLAO</name>
<evidence type="ECO:0000313" key="2">
    <source>
        <dbReference type="EMBL" id="REC79556.1"/>
    </source>
</evidence>